<dbReference type="EMBL" id="AC148971">
    <property type="protein sequence ID" value="ABD28551.1"/>
    <property type="molecule type" value="Genomic_DNA"/>
</dbReference>
<accession>A0A0C3UWP1</accession>
<keyword evidence="8" id="KW-1185">Reference proteome</keyword>
<dbReference type="EMBL" id="PSQE01000002">
    <property type="protein sequence ID" value="RHN71703.1"/>
    <property type="molecule type" value="Genomic_DNA"/>
</dbReference>
<accession>G7IS69</accession>
<reference evidence="6" key="7">
    <citation type="journal article" date="2018" name="Nat. Plants">
        <title>Whole-genome landscape of Medicago truncatula symbiotic genes.</title>
        <authorList>
            <person name="Pecrix Y."/>
            <person name="Gamas P."/>
            <person name="Carrere S."/>
        </authorList>
    </citation>
    <scope>NUCLEOTIDE SEQUENCE</scope>
    <source>
        <tissue evidence="6">Leaves</tissue>
    </source>
</reference>
<evidence type="ECO:0000256" key="2">
    <source>
        <dbReference type="SAM" id="MobiDB-lite"/>
    </source>
</evidence>
<dbReference type="GO" id="GO:0005634">
    <property type="term" value="C:nucleus"/>
    <property type="evidence" value="ECO:0000318"/>
    <property type="project" value="GO_Central"/>
</dbReference>
<feature type="region of interest" description="Disordered" evidence="2">
    <location>
        <begin position="1"/>
        <end position="66"/>
    </location>
</feature>
<dbReference type="Proteomes" id="UP000265566">
    <property type="component" value="Chromosome 2"/>
</dbReference>
<reference evidence="4" key="2">
    <citation type="submission" date="2007-03" db="EMBL/GenBank/DDBJ databases">
        <authorList>
            <consortium name="The International Medicago Genome Annotation Group"/>
        </authorList>
    </citation>
    <scope>NUCLEOTIDE SEQUENCE</scope>
</reference>
<reference evidence="5 8" key="4">
    <citation type="journal article" date="2014" name="BMC Genomics">
        <title>An improved genome release (version Mt4.0) for the model legume Medicago truncatula.</title>
        <authorList>
            <person name="Tang H."/>
            <person name="Krishnakumar V."/>
            <person name="Bidwell S."/>
            <person name="Rosen B."/>
            <person name="Chan A."/>
            <person name="Zhou S."/>
            <person name="Gentzbittel L."/>
            <person name="Childs K.L."/>
            <person name="Yandell M."/>
            <person name="Gundlach H."/>
            <person name="Mayer K.F."/>
            <person name="Schwartz D.C."/>
            <person name="Town C.D."/>
        </authorList>
    </citation>
    <scope>GENOME REANNOTATION</scope>
    <source>
        <strain evidence="5">A17</strain>
        <strain evidence="7 8">cv. Jemalong A17</strain>
    </source>
</reference>
<evidence type="ECO:0000313" key="7">
    <source>
        <dbReference type="EnsemblPlants" id="AES63530"/>
    </source>
</evidence>
<feature type="compositionally biased region" description="Gly residues" evidence="2">
    <location>
        <begin position="1"/>
        <end position="15"/>
    </location>
</feature>
<dbReference type="STRING" id="3880.Q2HV96"/>
<reference evidence="4" key="1">
    <citation type="submission" date="2004-07" db="EMBL/GenBank/DDBJ databases">
        <authorList>
            <person name="Town C.D."/>
        </authorList>
    </citation>
    <scope>NUCLEOTIDE SEQUENCE</scope>
</reference>
<dbReference type="GO" id="GO:0007005">
    <property type="term" value="P:mitochondrion organization"/>
    <property type="evidence" value="ECO:0000318"/>
    <property type="project" value="GO_Central"/>
</dbReference>
<dbReference type="PANTHER" id="PTHR13523:SF2">
    <property type="entry name" value="COILED-COIL-HELIX-COILED-COIL-HELIX DOMAIN CONTAINING 2, ISOFORM A-RELATED"/>
    <property type="match status" value="1"/>
</dbReference>
<evidence type="ECO:0000313" key="9">
    <source>
        <dbReference type="Proteomes" id="UP000265566"/>
    </source>
</evidence>
<dbReference type="Gramene" id="rna7331">
    <property type="protein sequence ID" value="RHN71703.1"/>
    <property type="gene ID" value="gene7331"/>
</dbReference>
<organism evidence="4">
    <name type="scientific">Medicago truncatula</name>
    <name type="common">Barrel medic</name>
    <name type="synonym">Medicago tribuloides</name>
    <dbReference type="NCBI Taxonomy" id="3880"/>
    <lineage>
        <taxon>Eukaryota</taxon>
        <taxon>Viridiplantae</taxon>
        <taxon>Streptophyta</taxon>
        <taxon>Embryophyta</taxon>
        <taxon>Tracheophyta</taxon>
        <taxon>Spermatophyta</taxon>
        <taxon>Magnoliopsida</taxon>
        <taxon>eudicotyledons</taxon>
        <taxon>Gunneridae</taxon>
        <taxon>Pentapetalae</taxon>
        <taxon>rosids</taxon>
        <taxon>fabids</taxon>
        <taxon>Fabales</taxon>
        <taxon>Fabaceae</taxon>
        <taxon>Papilionoideae</taxon>
        <taxon>50 kb inversion clade</taxon>
        <taxon>NPAAA clade</taxon>
        <taxon>Hologalegina</taxon>
        <taxon>IRL clade</taxon>
        <taxon>Trifolieae</taxon>
        <taxon>Medicago</taxon>
    </lineage>
</organism>
<evidence type="ECO:0000313" key="5">
    <source>
        <dbReference type="EMBL" id="AES63530.2"/>
    </source>
</evidence>
<reference evidence="5 8" key="3">
    <citation type="journal article" date="2011" name="Nature">
        <title>The Medicago genome provides insight into the evolution of rhizobial symbioses.</title>
        <authorList>
            <person name="Young N.D."/>
            <person name="Debelle F."/>
            <person name="Oldroyd G.E."/>
            <person name="Geurts R."/>
            <person name="Cannon S.B."/>
            <person name="Udvardi M.K."/>
            <person name="Benedito V.A."/>
            <person name="Mayer K.F."/>
            <person name="Gouzy J."/>
            <person name="Schoof H."/>
            <person name="Van de Peer Y."/>
            <person name="Proost S."/>
            <person name="Cook D.R."/>
            <person name="Meyers B.C."/>
            <person name="Spannagl M."/>
            <person name="Cheung F."/>
            <person name="De Mita S."/>
            <person name="Krishnakumar V."/>
            <person name="Gundlach H."/>
            <person name="Zhou S."/>
            <person name="Mudge J."/>
            <person name="Bharti A.K."/>
            <person name="Murray J.D."/>
            <person name="Naoumkina M.A."/>
            <person name="Rosen B."/>
            <person name="Silverstein K.A."/>
            <person name="Tang H."/>
            <person name="Rombauts S."/>
            <person name="Zhao P.X."/>
            <person name="Zhou P."/>
            <person name="Barbe V."/>
            <person name="Bardou P."/>
            <person name="Bechner M."/>
            <person name="Bellec A."/>
            <person name="Berger A."/>
            <person name="Berges H."/>
            <person name="Bidwell S."/>
            <person name="Bisseling T."/>
            <person name="Choisne N."/>
            <person name="Couloux A."/>
            <person name="Denny R."/>
            <person name="Deshpande S."/>
            <person name="Dai X."/>
            <person name="Doyle J.J."/>
            <person name="Dudez A.M."/>
            <person name="Farmer A.D."/>
            <person name="Fouteau S."/>
            <person name="Franken C."/>
            <person name="Gibelin C."/>
            <person name="Gish J."/>
            <person name="Goldstein S."/>
            <person name="Gonzalez A.J."/>
            <person name="Green P.J."/>
            <person name="Hallab A."/>
            <person name="Hartog M."/>
            <person name="Hua A."/>
            <person name="Humphray S.J."/>
            <person name="Jeong D.H."/>
            <person name="Jing Y."/>
            <person name="Jocker A."/>
            <person name="Kenton S.M."/>
            <person name="Kim D.J."/>
            <person name="Klee K."/>
            <person name="Lai H."/>
            <person name="Lang C."/>
            <person name="Lin S."/>
            <person name="Macmil S.L."/>
            <person name="Magdelenat G."/>
            <person name="Matthews L."/>
            <person name="McCorrison J."/>
            <person name="Monaghan E.L."/>
            <person name="Mun J.H."/>
            <person name="Najar F.Z."/>
            <person name="Nicholson C."/>
            <person name="Noirot C."/>
            <person name="O'Bleness M."/>
            <person name="Paule C.R."/>
            <person name="Poulain J."/>
            <person name="Prion F."/>
            <person name="Qin B."/>
            <person name="Qu C."/>
            <person name="Retzel E.F."/>
            <person name="Riddle C."/>
            <person name="Sallet E."/>
            <person name="Samain S."/>
            <person name="Samson N."/>
            <person name="Sanders I."/>
            <person name="Saurat O."/>
            <person name="Scarpelli C."/>
            <person name="Schiex T."/>
            <person name="Segurens B."/>
            <person name="Severin A.J."/>
            <person name="Sherrier D.J."/>
            <person name="Shi R."/>
            <person name="Sims S."/>
            <person name="Singer S.R."/>
            <person name="Sinharoy S."/>
            <person name="Sterck L."/>
            <person name="Viollet A."/>
            <person name="Wang B.B."/>
            <person name="Wang K."/>
            <person name="Wang M."/>
            <person name="Wang X."/>
            <person name="Warfsmann J."/>
            <person name="Weissenbach J."/>
            <person name="White D.D."/>
            <person name="White J.D."/>
            <person name="Wiley G.B."/>
            <person name="Wincker P."/>
            <person name="Xing Y."/>
            <person name="Yang L."/>
            <person name="Yao Z."/>
            <person name="Ying F."/>
            <person name="Zhai J."/>
            <person name="Zhou L."/>
            <person name="Zuber A."/>
            <person name="Denarie J."/>
            <person name="Dixon R.A."/>
            <person name="May G.D."/>
            <person name="Schwartz D.C."/>
            <person name="Rogers J."/>
            <person name="Quetier F."/>
            <person name="Town C.D."/>
            <person name="Roe B.A."/>
        </authorList>
    </citation>
    <scope>NUCLEOTIDE SEQUENCE [LARGE SCALE GENOMIC DNA]</scope>
    <source>
        <strain evidence="5">A17</strain>
        <strain evidence="7 8">cv. Jemalong A17</strain>
    </source>
</reference>
<dbReference type="EnsemblPlants" id="AES63530">
    <property type="protein sequence ID" value="AES63530"/>
    <property type="gene ID" value="MTR_2g009710"/>
</dbReference>
<protein>
    <submittedName>
        <fullName evidence="4">CHCH</fullName>
    </submittedName>
    <submittedName>
        <fullName evidence="5">P8MTCP1</fullName>
    </submittedName>
</protein>
<keyword evidence="1" id="KW-1015">Disulfide bond</keyword>
<gene>
    <name evidence="5" type="ordered locus">MTR_2g009710</name>
    <name evidence="4" type="ORF">MtrDRAFT_AC148971g13v2</name>
    <name evidence="6" type="ORF">MtrunA17_Chr2g0279691</name>
</gene>
<dbReference type="InterPro" id="IPR010625">
    <property type="entry name" value="CHCH"/>
</dbReference>
<dbReference type="Pfam" id="PF06747">
    <property type="entry name" value="CHCH"/>
    <property type="match status" value="1"/>
</dbReference>
<evidence type="ECO:0000259" key="3">
    <source>
        <dbReference type="Pfam" id="PF06747"/>
    </source>
</evidence>
<dbReference type="Proteomes" id="UP000002051">
    <property type="component" value="Chromosome 2"/>
</dbReference>
<dbReference type="InterPro" id="IPR055304">
    <property type="entry name" value="CHCHD2/10-like"/>
</dbReference>
<evidence type="ECO:0000313" key="8">
    <source>
        <dbReference type="Proteomes" id="UP000002051"/>
    </source>
</evidence>
<dbReference type="EMBL" id="CM001218">
    <property type="protein sequence ID" value="AES63530.2"/>
    <property type="molecule type" value="Genomic_DNA"/>
</dbReference>
<dbReference type="GO" id="GO:0005739">
    <property type="term" value="C:mitochondrion"/>
    <property type="evidence" value="ECO:0000318"/>
    <property type="project" value="GO_Central"/>
</dbReference>
<dbReference type="AlphaFoldDB" id="Q2HV96"/>
<dbReference type="PANTHER" id="PTHR13523">
    <property type="entry name" value="COILED-COIL-HELIX-COILED-COIL-HELIX DOMAIN CONTAINING 2/NUR77"/>
    <property type="match status" value="1"/>
</dbReference>
<evidence type="ECO:0000256" key="1">
    <source>
        <dbReference type="ARBA" id="ARBA00023157"/>
    </source>
</evidence>
<sequence>MPGGGRAGGGGGRSGKSGRAARRSRPTPGPYGAHSIPPHRGDSNDRNGAPPPAPPQNSNGGTFFGTMAEGMRVSRSGFWGWTSMVDRAVDAVFCPRTIRNEKVVTGSPAPAPAPAPNAKSLSSDACDIHSKAFLDCINSNENEISKCQFYKDMLVECRRKLSA</sequence>
<name>Q2HV96_MEDTR</name>
<feature type="domain" description="CHCH" evidence="3">
    <location>
        <begin position="126"/>
        <end position="160"/>
    </location>
</feature>
<evidence type="ECO:0000313" key="6">
    <source>
        <dbReference type="EMBL" id="RHN71703.1"/>
    </source>
</evidence>
<proteinExistence type="predicted"/>
<dbReference type="HOGENOM" id="CLU_093520_1_2_1"/>
<accession>Q2HV96</accession>
<reference evidence="9" key="6">
    <citation type="journal article" date="2018" name="Nat. Plants">
        <title>Whole-genome landscape of Medicago truncatula symbiotic genes.</title>
        <authorList>
            <person name="Pecrix Y."/>
            <person name="Staton S.E."/>
            <person name="Sallet E."/>
            <person name="Lelandais-Briere C."/>
            <person name="Moreau S."/>
            <person name="Carrere S."/>
            <person name="Blein T."/>
            <person name="Jardinaud M.F."/>
            <person name="Latrasse D."/>
            <person name="Zouine M."/>
            <person name="Zahm M."/>
            <person name="Kreplak J."/>
            <person name="Mayjonade B."/>
            <person name="Satge C."/>
            <person name="Perez M."/>
            <person name="Cauet S."/>
            <person name="Marande W."/>
            <person name="Chantry-Darmon C."/>
            <person name="Lopez-Roques C."/>
            <person name="Bouchez O."/>
            <person name="Berard A."/>
            <person name="Debelle F."/>
            <person name="Munos S."/>
            <person name="Bendahmane A."/>
            <person name="Berges H."/>
            <person name="Niebel A."/>
            <person name="Buitink J."/>
            <person name="Frugier F."/>
            <person name="Benhamed M."/>
            <person name="Crespi M."/>
            <person name="Gouzy J."/>
            <person name="Gamas P."/>
        </authorList>
    </citation>
    <scope>NUCLEOTIDE SEQUENCE [LARGE SCALE GENOMIC DNA]</scope>
    <source>
        <strain evidence="9">cv. Jemalong A17</strain>
    </source>
</reference>
<dbReference type="PaxDb" id="3880-AES63530"/>
<evidence type="ECO:0000313" key="4">
    <source>
        <dbReference type="EMBL" id="ABD28551.1"/>
    </source>
</evidence>
<reference evidence="7" key="5">
    <citation type="submission" date="2015-04" db="UniProtKB">
        <authorList>
            <consortium name="EnsemblPlants"/>
        </authorList>
    </citation>
    <scope>IDENTIFICATION</scope>
    <source>
        <strain evidence="7">cv. Jemalong A17</strain>
    </source>
</reference>
<dbReference type="eggNOG" id="KOG4090">
    <property type="taxonomic scope" value="Eukaryota"/>
</dbReference>